<dbReference type="InterPro" id="IPR029028">
    <property type="entry name" value="Alpha/beta_knot_MTases"/>
</dbReference>
<evidence type="ECO:0000259" key="4">
    <source>
        <dbReference type="SMART" id="SM00967"/>
    </source>
</evidence>
<dbReference type="InterPro" id="IPR029064">
    <property type="entry name" value="Ribosomal_eL30-like_sf"/>
</dbReference>
<organism evidence="5 6">
    <name type="scientific">Actinopolyspora mortivallis</name>
    <dbReference type="NCBI Taxonomy" id="33906"/>
    <lineage>
        <taxon>Bacteria</taxon>
        <taxon>Bacillati</taxon>
        <taxon>Actinomycetota</taxon>
        <taxon>Actinomycetes</taxon>
        <taxon>Actinopolysporales</taxon>
        <taxon>Actinopolysporaceae</taxon>
        <taxon>Actinopolyspora</taxon>
    </lineage>
</organism>
<keyword evidence="3 5" id="KW-0808">Transferase</keyword>
<evidence type="ECO:0000313" key="6">
    <source>
        <dbReference type="Proteomes" id="UP000239352"/>
    </source>
</evidence>
<dbReference type="RefSeq" id="WP_106113940.1">
    <property type="nucleotide sequence ID" value="NZ_PVSR01000017.1"/>
</dbReference>
<name>A0A2T0GVZ6_ACTMO</name>
<dbReference type="Pfam" id="PF00588">
    <property type="entry name" value="SpoU_methylase"/>
    <property type="match status" value="1"/>
</dbReference>
<dbReference type="InterPro" id="IPR001537">
    <property type="entry name" value="SpoU_MeTrfase"/>
</dbReference>
<dbReference type="Proteomes" id="UP000239352">
    <property type="component" value="Unassembled WGS sequence"/>
</dbReference>
<dbReference type="SUPFAM" id="SSF75217">
    <property type="entry name" value="alpha/beta knot"/>
    <property type="match status" value="1"/>
</dbReference>
<evidence type="ECO:0000256" key="2">
    <source>
        <dbReference type="ARBA" id="ARBA00022603"/>
    </source>
</evidence>
<dbReference type="Gene3D" id="3.30.1330.30">
    <property type="match status" value="1"/>
</dbReference>
<evidence type="ECO:0000256" key="3">
    <source>
        <dbReference type="ARBA" id="ARBA00022679"/>
    </source>
</evidence>
<comment type="similarity">
    <text evidence="1">Belongs to the class IV-like SAM-binding methyltransferase superfamily. RNA methyltransferase TrmH family.</text>
</comment>
<dbReference type="PANTHER" id="PTHR46429">
    <property type="entry name" value="23S RRNA (GUANOSINE-2'-O-)-METHYLTRANSFERASE RLMB"/>
    <property type="match status" value="1"/>
</dbReference>
<keyword evidence="6" id="KW-1185">Reference proteome</keyword>
<dbReference type="SMART" id="SM00967">
    <property type="entry name" value="SpoU_sub_bind"/>
    <property type="match status" value="1"/>
</dbReference>
<evidence type="ECO:0000256" key="1">
    <source>
        <dbReference type="ARBA" id="ARBA00007228"/>
    </source>
</evidence>
<dbReference type="Gene3D" id="3.40.1280.10">
    <property type="match status" value="1"/>
</dbReference>
<keyword evidence="2 5" id="KW-0489">Methyltransferase</keyword>
<dbReference type="GO" id="GO:0006396">
    <property type="term" value="P:RNA processing"/>
    <property type="evidence" value="ECO:0007669"/>
    <property type="project" value="InterPro"/>
</dbReference>
<dbReference type="AlphaFoldDB" id="A0A2T0GVZ6"/>
<dbReference type="PANTHER" id="PTHR46429:SF1">
    <property type="entry name" value="23S RRNA (GUANOSINE-2'-O-)-METHYLTRANSFERASE RLMB"/>
    <property type="match status" value="1"/>
</dbReference>
<dbReference type="CDD" id="cd18095">
    <property type="entry name" value="SpoU-like_rRNA-MTase"/>
    <property type="match status" value="1"/>
</dbReference>
<protein>
    <submittedName>
        <fullName evidence="5">RNA methyltransferase</fullName>
    </submittedName>
</protein>
<feature type="domain" description="RNA 2-O ribose methyltransferase substrate binding" evidence="4">
    <location>
        <begin position="13"/>
        <end position="90"/>
    </location>
</feature>
<dbReference type="InParanoid" id="A0A2T0GVZ6"/>
<dbReference type="GO" id="GO:0003723">
    <property type="term" value="F:RNA binding"/>
    <property type="evidence" value="ECO:0007669"/>
    <property type="project" value="InterPro"/>
</dbReference>
<reference evidence="5 6" key="1">
    <citation type="submission" date="2018-03" db="EMBL/GenBank/DDBJ databases">
        <title>Actinopolyspora mortivallis from Sahara, screening for active biomolecules.</title>
        <authorList>
            <person name="Selama O."/>
            <person name="Wellington E.M.H."/>
            <person name="Hacene H."/>
        </authorList>
    </citation>
    <scope>NUCLEOTIDE SEQUENCE [LARGE SCALE GENOMIC DNA]</scope>
    <source>
        <strain evidence="5 6">M5A</strain>
    </source>
</reference>
<dbReference type="GO" id="GO:0008173">
    <property type="term" value="F:RNA methyltransferase activity"/>
    <property type="evidence" value="ECO:0007669"/>
    <property type="project" value="InterPro"/>
</dbReference>
<dbReference type="InterPro" id="IPR013123">
    <property type="entry name" value="SpoU_subst-bd"/>
</dbReference>
<accession>A0A2T0GVZ6</accession>
<sequence>MSEQVSPRDRFITIYGRKPVLEALEDLELRVDKVVLAEGARGEIIHEITEAAADRAVPVKRASAQRVKLLAGNGRHDQGVVADVVARRMRPLEDALADPARAPRRMLLLDGLTTPANVGMVLRSATAAGIDGIILPHRGVANLDPLVVKASAGVAFHAPILRAPDAGTAAESLIEAGYPLYSLDSHGEQELFLAEFPERAVFVLGSETAGLSRTVAELIAERIRIPMCAGLESLNVSAAASVVCYELLRREYTRNH</sequence>
<dbReference type="InterPro" id="IPR029026">
    <property type="entry name" value="tRNA_m1G_MTases_N"/>
</dbReference>
<comment type="caution">
    <text evidence="5">The sequence shown here is derived from an EMBL/GenBank/DDBJ whole genome shotgun (WGS) entry which is preliminary data.</text>
</comment>
<dbReference type="GO" id="GO:0005829">
    <property type="term" value="C:cytosol"/>
    <property type="evidence" value="ECO:0007669"/>
    <property type="project" value="TreeGrafter"/>
</dbReference>
<dbReference type="SUPFAM" id="SSF55315">
    <property type="entry name" value="L30e-like"/>
    <property type="match status" value="1"/>
</dbReference>
<dbReference type="STRING" id="1050202.GCA_000384035_02812"/>
<dbReference type="Pfam" id="PF08032">
    <property type="entry name" value="SpoU_sub_bind"/>
    <property type="match status" value="1"/>
</dbReference>
<dbReference type="InterPro" id="IPR004441">
    <property type="entry name" value="rRNA_MeTrfase_TrmH"/>
</dbReference>
<gene>
    <name evidence="5" type="ORF">CEP50_11435</name>
</gene>
<dbReference type="GO" id="GO:0032259">
    <property type="term" value="P:methylation"/>
    <property type="evidence" value="ECO:0007669"/>
    <property type="project" value="UniProtKB-KW"/>
</dbReference>
<dbReference type="EMBL" id="PVSR01000017">
    <property type="protein sequence ID" value="PRW63291.1"/>
    <property type="molecule type" value="Genomic_DNA"/>
</dbReference>
<proteinExistence type="inferred from homology"/>
<evidence type="ECO:0000313" key="5">
    <source>
        <dbReference type="EMBL" id="PRW63291.1"/>
    </source>
</evidence>